<evidence type="ECO:0000256" key="8">
    <source>
        <dbReference type="ARBA" id="ARBA00023288"/>
    </source>
</evidence>
<dbReference type="EC" id="2.3.1.225" evidence="11"/>
<evidence type="ECO:0000259" key="13">
    <source>
        <dbReference type="Pfam" id="PF01529"/>
    </source>
</evidence>
<keyword evidence="3 11" id="KW-0812">Transmembrane</keyword>
<keyword evidence="7 11" id="KW-0564">Palmitate</keyword>
<keyword evidence="8 11" id="KW-0449">Lipoprotein</keyword>
<reference evidence="14 15" key="1">
    <citation type="journal article" date="2023" name="Elife">
        <title>Identification of key yeast species and microbe-microbe interactions impacting larval growth of Drosophila in the wild.</title>
        <authorList>
            <person name="Mure A."/>
            <person name="Sugiura Y."/>
            <person name="Maeda R."/>
            <person name="Honda K."/>
            <person name="Sakurai N."/>
            <person name="Takahashi Y."/>
            <person name="Watada M."/>
            <person name="Katoh T."/>
            <person name="Gotoh A."/>
            <person name="Gotoh Y."/>
            <person name="Taniguchi I."/>
            <person name="Nakamura K."/>
            <person name="Hayashi T."/>
            <person name="Katayama T."/>
            <person name="Uemura T."/>
            <person name="Hattori Y."/>
        </authorList>
    </citation>
    <scope>NUCLEOTIDE SEQUENCE [LARGE SCALE GENOMIC DNA]</scope>
    <source>
        <strain evidence="14 15">SC-9</strain>
    </source>
</reference>
<evidence type="ECO:0000313" key="15">
    <source>
        <dbReference type="Proteomes" id="UP001360560"/>
    </source>
</evidence>
<keyword evidence="6 11" id="KW-0472">Membrane</keyword>
<feature type="domain" description="Palmitoyltransferase DHHC" evidence="13">
    <location>
        <begin position="77"/>
        <end position="204"/>
    </location>
</feature>
<dbReference type="GO" id="GO:0005789">
    <property type="term" value="C:endoplasmic reticulum membrane"/>
    <property type="evidence" value="ECO:0007669"/>
    <property type="project" value="UniProtKB-SubCell"/>
</dbReference>
<comment type="domain">
    <text evidence="11 12">The DHHC domain is required for palmitoyltransferase activity.</text>
</comment>
<keyword evidence="5 11" id="KW-1133">Transmembrane helix</keyword>
<feature type="transmembrane region" description="Helical" evidence="11 12">
    <location>
        <begin position="41"/>
        <end position="58"/>
    </location>
</feature>
<dbReference type="PANTHER" id="PTHR12246">
    <property type="entry name" value="PALMITOYLTRANSFERASE ZDHHC16"/>
    <property type="match status" value="1"/>
</dbReference>
<dbReference type="PROSITE" id="PS50216">
    <property type="entry name" value="DHHC"/>
    <property type="match status" value="1"/>
</dbReference>
<dbReference type="InterPro" id="IPR033682">
    <property type="entry name" value="PFA4"/>
</dbReference>
<dbReference type="GO" id="GO:0019706">
    <property type="term" value="F:protein-cysteine S-palmitoyltransferase activity"/>
    <property type="evidence" value="ECO:0007669"/>
    <property type="project" value="UniProtKB-UniRule"/>
</dbReference>
<comment type="subcellular location">
    <subcellularLocation>
        <location evidence="11">Endoplasmic reticulum membrane</location>
        <topology evidence="11">Multi-pass membrane protein</topology>
    </subcellularLocation>
    <subcellularLocation>
        <location evidence="1">Membrane</location>
        <topology evidence="1">Multi-pass membrane protein</topology>
    </subcellularLocation>
</comment>
<dbReference type="InterPro" id="IPR039859">
    <property type="entry name" value="PFA4/ZDH16/20/ERF2-like"/>
</dbReference>
<comment type="function">
    <text evidence="11">Mediates the reversible addition of palmitate to target proteins, thereby regulating their membrane association and biological function.</text>
</comment>
<feature type="transmembrane region" description="Helical" evidence="11 12">
    <location>
        <begin position="164"/>
        <end position="186"/>
    </location>
</feature>
<dbReference type="InterPro" id="IPR001594">
    <property type="entry name" value="Palmitoyltrfase_DHHC"/>
</dbReference>
<evidence type="ECO:0000313" key="14">
    <source>
        <dbReference type="EMBL" id="GMM37627.1"/>
    </source>
</evidence>
<evidence type="ECO:0000256" key="5">
    <source>
        <dbReference type="ARBA" id="ARBA00022989"/>
    </source>
</evidence>
<evidence type="ECO:0000256" key="12">
    <source>
        <dbReference type="RuleBase" id="RU079119"/>
    </source>
</evidence>
<protein>
    <recommendedName>
        <fullName evidence="11">Palmitoyltransferase PFA4</fullName>
        <ecNumber evidence="11">2.3.1.225</ecNumber>
    </recommendedName>
    <alternativeName>
        <fullName evidence="11">Protein S-acyltransferase</fullName>
        <shortName evidence="11">PAT</shortName>
    </alternativeName>
    <alternativeName>
        <fullName evidence="11">Protein fatty acyltransferase 4</fullName>
    </alternativeName>
</protein>
<evidence type="ECO:0000256" key="11">
    <source>
        <dbReference type="HAMAP-Rule" id="MF_03199"/>
    </source>
</evidence>
<evidence type="ECO:0000256" key="10">
    <source>
        <dbReference type="ARBA" id="ARBA00048048"/>
    </source>
</evidence>
<comment type="caution">
    <text evidence="14">The sequence shown here is derived from an EMBL/GenBank/DDBJ whole genome shotgun (WGS) entry which is preliminary data.</text>
</comment>
<evidence type="ECO:0000256" key="7">
    <source>
        <dbReference type="ARBA" id="ARBA00023139"/>
    </source>
</evidence>
<feature type="active site" description="S-palmitoyl cysteine intermediate" evidence="11">
    <location>
        <position position="108"/>
    </location>
</feature>
<dbReference type="HAMAP" id="MF_03199">
    <property type="entry name" value="DHHC_PAT_PFA4"/>
    <property type="match status" value="1"/>
</dbReference>
<dbReference type="AlphaFoldDB" id="A0AAV5QTA3"/>
<evidence type="ECO:0000256" key="2">
    <source>
        <dbReference type="ARBA" id="ARBA00022679"/>
    </source>
</evidence>
<keyword evidence="15" id="KW-1185">Reference proteome</keyword>
<accession>A0AAV5QTA3</accession>
<evidence type="ECO:0000256" key="6">
    <source>
        <dbReference type="ARBA" id="ARBA00023136"/>
    </source>
</evidence>
<feature type="transmembrane region" description="Helical" evidence="11 12">
    <location>
        <begin position="126"/>
        <end position="143"/>
    </location>
</feature>
<sequence>MGIKLPHPALGVIVPACLIEFIGHSAHFFIFKHYFSTKKQILFECFLAMIWISYYIAIKKDPGQAPSDYKSVSGEWKRWCKKCEAYKPERTHHCKTCKKCVLKMDHHCPWTANCVGYKNMPHFMRFLFWVDFTTGFVFVELFKRGWQFWEERNYPAYMFRKSELVFLMILIMMDGFVFLSVGLLTLKCMIHITSGMSQIETWEWERVESQLRSERFWHRIRNNYQNLHGKPMPKLKSIRAEQYFYYNDSDAAKKSDHWLFSIDDIVFPYDIGFWNNIVDQLNYPWLWLLPWTGPKGDGILFAKTDLLEEDQLGLPWPPDGGHQVIEELDFEPEVDHDAKESYIFKSRKDLNRKEWINNMGEKLTDYGVDVDVEAEEPLESVLKEKSG</sequence>
<gene>
    <name evidence="11" type="primary">PFA4</name>
    <name evidence="14" type="ORF">DASC09_049520</name>
</gene>
<keyword evidence="9 11" id="KW-0012">Acyltransferase</keyword>
<evidence type="ECO:0000256" key="1">
    <source>
        <dbReference type="ARBA" id="ARBA00004141"/>
    </source>
</evidence>
<feature type="transmembrane region" description="Helical" evidence="11 12">
    <location>
        <begin position="12"/>
        <end position="29"/>
    </location>
</feature>
<evidence type="ECO:0000256" key="9">
    <source>
        <dbReference type="ARBA" id="ARBA00023315"/>
    </source>
</evidence>
<evidence type="ECO:0000256" key="4">
    <source>
        <dbReference type="ARBA" id="ARBA00022824"/>
    </source>
</evidence>
<dbReference type="Pfam" id="PF01529">
    <property type="entry name" value="DHHC"/>
    <property type="match status" value="1"/>
</dbReference>
<name>A0AAV5QTA3_9ASCO</name>
<proteinExistence type="inferred from homology"/>
<comment type="similarity">
    <text evidence="11">Belongs to the DHHC palmitoyltransferase family. PFA4 subfamily.</text>
</comment>
<keyword evidence="2 11" id="KW-0808">Transferase</keyword>
<organism evidence="14 15">
    <name type="scientific">Saccharomycopsis crataegensis</name>
    <dbReference type="NCBI Taxonomy" id="43959"/>
    <lineage>
        <taxon>Eukaryota</taxon>
        <taxon>Fungi</taxon>
        <taxon>Dikarya</taxon>
        <taxon>Ascomycota</taxon>
        <taxon>Saccharomycotina</taxon>
        <taxon>Saccharomycetes</taxon>
        <taxon>Saccharomycopsidaceae</taxon>
        <taxon>Saccharomycopsis</taxon>
    </lineage>
</organism>
<evidence type="ECO:0000256" key="3">
    <source>
        <dbReference type="ARBA" id="ARBA00022692"/>
    </source>
</evidence>
<dbReference type="Proteomes" id="UP001360560">
    <property type="component" value="Unassembled WGS sequence"/>
</dbReference>
<keyword evidence="4 11" id="KW-0256">Endoplasmic reticulum</keyword>
<comment type="catalytic activity">
    <reaction evidence="10 11 12">
        <text>L-cysteinyl-[protein] + hexadecanoyl-CoA = S-hexadecanoyl-L-cysteinyl-[protein] + CoA</text>
        <dbReference type="Rhea" id="RHEA:36683"/>
        <dbReference type="Rhea" id="RHEA-COMP:10131"/>
        <dbReference type="Rhea" id="RHEA-COMP:11032"/>
        <dbReference type="ChEBI" id="CHEBI:29950"/>
        <dbReference type="ChEBI" id="CHEBI:57287"/>
        <dbReference type="ChEBI" id="CHEBI:57379"/>
        <dbReference type="ChEBI" id="CHEBI:74151"/>
        <dbReference type="EC" id="2.3.1.225"/>
    </reaction>
</comment>
<dbReference type="EMBL" id="BTFZ01000012">
    <property type="protein sequence ID" value="GMM37627.1"/>
    <property type="molecule type" value="Genomic_DNA"/>
</dbReference>